<dbReference type="OrthoDB" id="342691at2"/>
<dbReference type="NCBIfam" id="TIGR04327">
    <property type="entry name" value="OMP_LA_2444"/>
    <property type="match status" value="1"/>
</dbReference>
<dbReference type="Proteomes" id="UP000094197">
    <property type="component" value="Chromosome 1"/>
</dbReference>
<gene>
    <name evidence="1" type="ORF">A0128_12895</name>
</gene>
<dbReference type="EMBL" id="CP015217">
    <property type="protein sequence ID" value="AOP34670.1"/>
    <property type="molecule type" value="Genomic_DNA"/>
</dbReference>
<sequence length="329" mass="38499">MKNSTYRIPGQKKILRGFLLLSLSIFFFDPIFAETSEQEARGKKKNVFELLVKRQTYLWTPYDYTSSSEHSPLESSIRTDSVKQNQKVVIPLSFRYDNLERNFRIEISAYEVELANANTNVIQAGSEGFQVRRKYFSPMLRSEAEFNYYKILNLTPDWKLFAGAGIRNINKYKYGYFLREGGYQEYFYTYGPQLVLNTEYKLWNEVSVHWGLDLFYTQGNRFYKEQMFLPDSIIVSSANAGVKGIYRGYEIDLSLSYRIFETVRIYAGYNYIHSYFSYYGFRQTDFNFGNPQTNPFPAQGNNIPIISHAVRSGNYEILQGFYLGVSVVF</sequence>
<keyword evidence="2" id="KW-1185">Reference proteome</keyword>
<dbReference type="KEGG" id="laj:A0128_12895"/>
<reference evidence="1 2" key="1">
    <citation type="submission" date="2016-04" db="EMBL/GenBank/DDBJ databases">
        <title>Complete genome seqeunce of Leptospira alstonii serovar Room22.</title>
        <authorList>
            <person name="Nally J.E."/>
            <person name="Bayles D.O."/>
            <person name="Hurley D."/>
            <person name="Fanning S."/>
            <person name="McMahon B.J."/>
            <person name="Arent Z."/>
        </authorList>
    </citation>
    <scope>NUCLEOTIDE SEQUENCE [LARGE SCALE GENOMIC DNA]</scope>
    <source>
        <strain evidence="1 2">GWTS #1</strain>
    </source>
</reference>
<evidence type="ECO:0000313" key="1">
    <source>
        <dbReference type="EMBL" id="AOP34670.1"/>
    </source>
</evidence>
<evidence type="ECO:0008006" key="3">
    <source>
        <dbReference type="Google" id="ProtNLM"/>
    </source>
</evidence>
<accession>A0A1D7UYL5</accession>
<organism evidence="1 2">
    <name type="scientific">Leptospira tipperaryensis</name>
    <dbReference type="NCBI Taxonomy" id="2564040"/>
    <lineage>
        <taxon>Bacteria</taxon>
        <taxon>Pseudomonadati</taxon>
        <taxon>Spirochaetota</taxon>
        <taxon>Spirochaetia</taxon>
        <taxon>Leptospirales</taxon>
        <taxon>Leptospiraceae</taxon>
        <taxon>Leptospira</taxon>
    </lineage>
</organism>
<dbReference type="AlphaFoldDB" id="A0A1D7UYL5"/>
<protein>
    <recommendedName>
        <fullName evidence="3">Outer membrane protein, LA_2444/LA_4059 family</fullName>
    </recommendedName>
</protein>
<name>A0A1D7UYL5_9LEPT</name>
<dbReference type="RefSeq" id="WP_069607895.1">
    <property type="nucleotide sequence ID" value="NZ_CP015217.1"/>
</dbReference>
<proteinExistence type="predicted"/>
<dbReference type="InterPro" id="IPR027614">
    <property type="entry name" value="OMP_Lepto"/>
</dbReference>
<evidence type="ECO:0000313" key="2">
    <source>
        <dbReference type="Proteomes" id="UP000094197"/>
    </source>
</evidence>